<dbReference type="Gene3D" id="3.30.40.10">
    <property type="entry name" value="Zinc/RING finger domain, C3HC4 (zinc finger)"/>
    <property type="match status" value="1"/>
</dbReference>
<dbReference type="Pfam" id="PF13639">
    <property type="entry name" value="zf-RING_2"/>
    <property type="match status" value="1"/>
</dbReference>
<dbReference type="InterPro" id="IPR013083">
    <property type="entry name" value="Znf_RING/FYVE/PHD"/>
</dbReference>
<dbReference type="UniPathway" id="UPA00143"/>
<evidence type="ECO:0000313" key="5">
    <source>
        <dbReference type="Proteomes" id="UP000233837"/>
    </source>
</evidence>
<dbReference type="InterPro" id="IPR001841">
    <property type="entry name" value="Znf_RING"/>
</dbReference>
<proteinExistence type="predicted"/>
<keyword evidence="1" id="KW-0479">Metal-binding</keyword>
<dbReference type="PANTHER" id="PTHR45676">
    <property type="entry name" value="RING-H2 FINGER PROTEIN ATL51-RELATED"/>
    <property type="match status" value="1"/>
</dbReference>
<dbReference type="EMBL" id="KZ501977">
    <property type="protein sequence ID" value="PKU85667.1"/>
    <property type="molecule type" value="Genomic_DNA"/>
</dbReference>
<reference evidence="4 5" key="2">
    <citation type="journal article" date="2017" name="Nature">
        <title>The Apostasia genome and the evolution of orchids.</title>
        <authorList>
            <person name="Zhang G.Q."/>
            <person name="Liu K.W."/>
            <person name="Li Z."/>
            <person name="Lohaus R."/>
            <person name="Hsiao Y.Y."/>
            <person name="Niu S.C."/>
            <person name="Wang J.Y."/>
            <person name="Lin Y.C."/>
            <person name="Xu Q."/>
            <person name="Chen L.J."/>
            <person name="Yoshida K."/>
            <person name="Fujiwara S."/>
            <person name="Wang Z.W."/>
            <person name="Zhang Y.Q."/>
            <person name="Mitsuda N."/>
            <person name="Wang M."/>
            <person name="Liu G.H."/>
            <person name="Pecoraro L."/>
            <person name="Huang H.X."/>
            <person name="Xiao X.J."/>
            <person name="Lin M."/>
            <person name="Wu X.Y."/>
            <person name="Wu W.L."/>
            <person name="Chen Y.Y."/>
            <person name="Chang S.B."/>
            <person name="Sakamoto S."/>
            <person name="Ohme-Takagi M."/>
            <person name="Yagi M."/>
            <person name="Zeng S.J."/>
            <person name="Shen C.Y."/>
            <person name="Yeh C.M."/>
            <person name="Luo Y.B."/>
            <person name="Tsai W.C."/>
            <person name="Van de Peer Y."/>
            <person name="Liu Z.J."/>
        </authorList>
    </citation>
    <scope>NUCLEOTIDE SEQUENCE [LARGE SCALE GENOMIC DNA]</scope>
    <source>
        <tissue evidence="4">The whole plant</tissue>
    </source>
</reference>
<keyword evidence="2" id="KW-0472">Membrane</keyword>
<evidence type="ECO:0000256" key="2">
    <source>
        <dbReference type="SAM" id="Phobius"/>
    </source>
</evidence>
<dbReference type="AlphaFoldDB" id="A0A2I0XCL8"/>
<evidence type="ECO:0000313" key="4">
    <source>
        <dbReference type="EMBL" id="PKU85667.1"/>
    </source>
</evidence>
<gene>
    <name evidence="4" type="primary">ATL8</name>
    <name evidence="4" type="ORF">MA16_Dca003408</name>
</gene>
<sequence length="118" mass="13500">MASSSSPPSSGKLEYYYILCIFSFIFVVLLIISFIAMGCCTWFQRQFLSMRRLLNEEEEAALECVICLSTFNEGDEVRQLLSCKHLFHASCIDLWLNTHDNCPICHGIVILHSMNMLP</sequence>
<dbReference type="Proteomes" id="UP000233837">
    <property type="component" value="Unassembled WGS sequence"/>
</dbReference>
<keyword evidence="1" id="KW-0863">Zinc-finger</keyword>
<dbReference type="GO" id="GO:0016567">
    <property type="term" value="P:protein ubiquitination"/>
    <property type="evidence" value="ECO:0007669"/>
    <property type="project" value="UniProtKB-UniPathway"/>
</dbReference>
<reference evidence="4 5" key="1">
    <citation type="journal article" date="2016" name="Sci. Rep.">
        <title>The Dendrobium catenatum Lindl. genome sequence provides insights into polysaccharide synthase, floral development and adaptive evolution.</title>
        <authorList>
            <person name="Zhang G.Q."/>
            <person name="Xu Q."/>
            <person name="Bian C."/>
            <person name="Tsai W.C."/>
            <person name="Yeh C.M."/>
            <person name="Liu K.W."/>
            <person name="Yoshida K."/>
            <person name="Zhang L.S."/>
            <person name="Chang S.B."/>
            <person name="Chen F."/>
            <person name="Shi Y."/>
            <person name="Su Y.Y."/>
            <person name="Zhang Y.Q."/>
            <person name="Chen L.J."/>
            <person name="Yin Y."/>
            <person name="Lin M."/>
            <person name="Huang H."/>
            <person name="Deng H."/>
            <person name="Wang Z.W."/>
            <person name="Zhu S.L."/>
            <person name="Zhao X."/>
            <person name="Deng C."/>
            <person name="Niu S.C."/>
            <person name="Huang J."/>
            <person name="Wang M."/>
            <person name="Liu G.H."/>
            <person name="Yang H.J."/>
            <person name="Xiao X.J."/>
            <person name="Hsiao Y.Y."/>
            <person name="Wu W.L."/>
            <person name="Chen Y.Y."/>
            <person name="Mitsuda N."/>
            <person name="Ohme-Takagi M."/>
            <person name="Luo Y.B."/>
            <person name="Van de Peer Y."/>
            <person name="Liu Z.J."/>
        </authorList>
    </citation>
    <scope>NUCLEOTIDE SEQUENCE [LARGE SCALE GENOMIC DNA]</scope>
    <source>
        <tissue evidence="4">The whole plant</tissue>
    </source>
</reference>
<dbReference type="SUPFAM" id="SSF57850">
    <property type="entry name" value="RING/U-box"/>
    <property type="match status" value="1"/>
</dbReference>
<name>A0A2I0XCL8_9ASPA</name>
<keyword evidence="2" id="KW-1133">Transmembrane helix</keyword>
<keyword evidence="1" id="KW-0862">Zinc</keyword>
<protein>
    <submittedName>
        <fullName evidence="4">RING-H2 finger protein ATL8</fullName>
    </submittedName>
</protein>
<feature type="domain" description="RING-type" evidence="3">
    <location>
        <begin position="64"/>
        <end position="106"/>
    </location>
</feature>
<feature type="transmembrane region" description="Helical" evidence="2">
    <location>
        <begin position="15"/>
        <end position="43"/>
    </location>
</feature>
<organism evidence="4 5">
    <name type="scientific">Dendrobium catenatum</name>
    <dbReference type="NCBI Taxonomy" id="906689"/>
    <lineage>
        <taxon>Eukaryota</taxon>
        <taxon>Viridiplantae</taxon>
        <taxon>Streptophyta</taxon>
        <taxon>Embryophyta</taxon>
        <taxon>Tracheophyta</taxon>
        <taxon>Spermatophyta</taxon>
        <taxon>Magnoliopsida</taxon>
        <taxon>Liliopsida</taxon>
        <taxon>Asparagales</taxon>
        <taxon>Orchidaceae</taxon>
        <taxon>Epidendroideae</taxon>
        <taxon>Malaxideae</taxon>
        <taxon>Dendrobiinae</taxon>
        <taxon>Dendrobium</taxon>
    </lineage>
</organism>
<dbReference type="PROSITE" id="PS50089">
    <property type="entry name" value="ZF_RING_2"/>
    <property type="match status" value="1"/>
</dbReference>
<dbReference type="SMART" id="SM00184">
    <property type="entry name" value="RING"/>
    <property type="match status" value="1"/>
</dbReference>
<keyword evidence="2" id="KW-0812">Transmembrane</keyword>
<evidence type="ECO:0000259" key="3">
    <source>
        <dbReference type="PROSITE" id="PS50089"/>
    </source>
</evidence>
<dbReference type="GO" id="GO:0008270">
    <property type="term" value="F:zinc ion binding"/>
    <property type="evidence" value="ECO:0007669"/>
    <property type="project" value="UniProtKB-KW"/>
</dbReference>
<dbReference type="PANTHER" id="PTHR45676:SF88">
    <property type="entry name" value="RING-H2 FINGER PROTEIN ATL33"/>
    <property type="match status" value="1"/>
</dbReference>
<evidence type="ECO:0000256" key="1">
    <source>
        <dbReference type="PROSITE-ProRule" id="PRU00175"/>
    </source>
</evidence>
<accession>A0A2I0XCL8</accession>
<keyword evidence="5" id="KW-1185">Reference proteome</keyword>